<comment type="subcellular location">
    <subcellularLocation>
        <location evidence="1">Nucleus</location>
    </subcellularLocation>
</comment>
<evidence type="ECO:0000256" key="8">
    <source>
        <dbReference type="SAM" id="MobiDB-lite"/>
    </source>
</evidence>
<dbReference type="EMBL" id="CP126218">
    <property type="protein sequence ID" value="WIA20164.1"/>
    <property type="molecule type" value="Genomic_DNA"/>
</dbReference>
<name>A0ABY8UGJ2_TETOB</name>
<proteinExistence type="inferred from homology"/>
<comment type="similarity">
    <text evidence="2">Belongs to the MAD1 family.</text>
</comment>
<keyword evidence="5" id="KW-0539">Nucleus</keyword>
<keyword evidence="3" id="KW-0132">Cell division</keyword>
<evidence type="ECO:0000256" key="5">
    <source>
        <dbReference type="ARBA" id="ARBA00023242"/>
    </source>
</evidence>
<keyword evidence="7" id="KW-0175">Coiled coil</keyword>
<evidence type="ECO:0000256" key="4">
    <source>
        <dbReference type="ARBA" id="ARBA00022776"/>
    </source>
</evidence>
<gene>
    <name evidence="9" type="ORF">OEZ85_006013</name>
</gene>
<evidence type="ECO:0000256" key="6">
    <source>
        <dbReference type="ARBA" id="ARBA00023306"/>
    </source>
</evidence>
<protein>
    <submittedName>
        <fullName evidence="9">Uncharacterized protein</fullName>
    </submittedName>
</protein>
<evidence type="ECO:0000256" key="7">
    <source>
        <dbReference type="SAM" id="Coils"/>
    </source>
</evidence>
<evidence type="ECO:0000256" key="1">
    <source>
        <dbReference type="ARBA" id="ARBA00004123"/>
    </source>
</evidence>
<sequence length="552" mass="58541">MAARGGRIHELDEELQSLRKQHHEQAQQLELREAEVASLKNQLTTWRAVKDAEAASLSSSNKQLKEQLAREIAHSKTLDKQLAKTQAEWQLQQAQDELREVKAALEQAQAAQGQLAQLQNELELWRTAFKSALGIDHPSPQALAALQSKQQHLDKQRHEMQVELATTKAEGAELRQQLAAAEAQQAAATAELHKAQQQLAQAQLQLKLGQTELDGLKRLVTLLEQEQEADAGTAAGAAAAAGTGAADGADVGESGSAAAKVAALQALVTELQAAQQQLQAQLKQATDGEAAAKAGEAAAAAELKRAEKELDELAATADALQAQLAGGEYDPTRTRILHLVANPAAELARLQDKAELEKLREQNDALKQALSVRGGATAAAGARAGPSSAAAGSTAAAAAAALAGGASSSADADDPVVAAAVAAAEAKLLRRQLAAAEKQAAAMKDVFKQRVKAFRESCRALFGYRMEMVSDPWADVAHAPTTYTLTSCFGPKEDVLMFRYHPQAQPPYSILKTPLSKKMAQEVQVFIQNFGSIPAFTANHTMTLFQQTTSGA</sequence>
<evidence type="ECO:0000256" key="2">
    <source>
        <dbReference type="ARBA" id="ARBA00008029"/>
    </source>
</evidence>
<keyword evidence="4" id="KW-0498">Mitosis</keyword>
<evidence type="ECO:0000313" key="9">
    <source>
        <dbReference type="EMBL" id="WIA20164.1"/>
    </source>
</evidence>
<organism evidence="9 10">
    <name type="scientific">Tetradesmus obliquus</name>
    <name type="common">Green alga</name>
    <name type="synonym">Acutodesmus obliquus</name>
    <dbReference type="NCBI Taxonomy" id="3088"/>
    <lineage>
        <taxon>Eukaryota</taxon>
        <taxon>Viridiplantae</taxon>
        <taxon>Chlorophyta</taxon>
        <taxon>core chlorophytes</taxon>
        <taxon>Chlorophyceae</taxon>
        <taxon>CS clade</taxon>
        <taxon>Sphaeropleales</taxon>
        <taxon>Scenedesmaceae</taxon>
        <taxon>Tetradesmus</taxon>
    </lineage>
</organism>
<dbReference type="InterPro" id="IPR008672">
    <property type="entry name" value="Mad1"/>
</dbReference>
<feature type="coiled-coil region" evidence="7">
    <location>
        <begin position="419"/>
        <end position="446"/>
    </location>
</feature>
<keyword evidence="6" id="KW-0131">Cell cycle</keyword>
<accession>A0ABY8UGJ2</accession>
<keyword evidence="10" id="KW-1185">Reference proteome</keyword>
<dbReference type="Proteomes" id="UP001244341">
    <property type="component" value="Chromosome 11b"/>
</dbReference>
<dbReference type="PANTHER" id="PTHR23168">
    <property type="entry name" value="MITOTIC SPINDLE ASSEMBLY CHECKPOINT PROTEIN MAD1 MITOTIC ARREST DEFICIENT-LIKE PROTEIN 1"/>
    <property type="match status" value="1"/>
</dbReference>
<dbReference type="Gene3D" id="3.30.457.60">
    <property type="match status" value="1"/>
</dbReference>
<evidence type="ECO:0000256" key="3">
    <source>
        <dbReference type="ARBA" id="ARBA00022618"/>
    </source>
</evidence>
<evidence type="ECO:0000313" key="10">
    <source>
        <dbReference type="Proteomes" id="UP001244341"/>
    </source>
</evidence>
<reference evidence="9 10" key="1">
    <citation type="submission" date="2023-05" db="EMBL/GenBank/DDBJ databases">
        <title>A 100% complete, gapless, phased diploid assembly of the Scenedesmus obliquus UTEX 3031 genome.</title>
        <authorList>
            <person name="Biondi T.C."/>
            <person name="Hanschen E.R."/>
            <person name="Kwon T."/>
            <person name="Eng W."/>
            <person name="Kruse C.P.S."/>
            <person name="Koehler S.I."/>
            <person name="Kunde Y."/>
            <person name="Gleasner C.D."/>
            <person name="You Mak K.T."/>
            <person name="Polle J."/>
            <person name="Hovde B.T."/>
            <person name="Starkenburg S.R."/>
        </authorList>
    </citation>
    <scope>NUCLEOTIDE SEQUENCE [LARGE SCALE GENOMIC DNA]</scope>
    <source>
        <strain evidence="9 10">DOE0152z</strain>
    </source>
</reference>
<dbReference type="PANTHER" id="PTHR23168:SF0">
    <property type="entry name" value="MITOTIC SPINDLE ASSEMBLY CHECKPOINT PROTEIN MAD1"/>
    <property type="match status" value="1"/>
</dbReference>
<dbReference type="SUPFAM" id="SSF75704">
    <property type="entry name" value="Mitotic arrest deficient-like 1, Mad1"/>
    <property type="match status" value="1"/>
</dbReference>
<dbReference type="Pfam" id="PF05557">
    <property type="entry name" value="MAD"/>
    <property type="match status" value="1"/>
</dbReference>
<feature type="coiled-coil region" evidence="7">
    <location>
        <begin position="84"/>
        <end position="219"/>
    </location>
</feature>
<feature type="coiled-coil region" evidence="7">
    <location>
        <begin position="261"/>
        <end position="323"/>
    </location>
</feature>
<feature type="region of interest" description="Disordered" evidence="8">
    <location>
        <begin position="1"/>
        <end position="26"/>
    </location>
</feature>
<dbReference type="Gene3D" id="6.10.250.90">
    <property type="match status" value="1"/>
</dbReference>